<protein>
    <submittedName>
        <fullName evidence="1">1528_t:CDS:1</fullName>
    </submittedName>
</protein>
<dbReference type="EMBL" id="CAJVQC010074228">
    <property type="protein sequence ID" value="CAG8812885.1"/>
    <property type="molecule type" value="Genomic_DNA"/>
</dbReference>
<reference evidence="1" key="1">
    <citation type="submission" date="2021-06" db="EMBL/GenBank/DDBJ databases">
        <authorList>
            <person name="Kallberg Y."/>
            <person name="Tangrot J."/>
            <person name="Rosling A."/>
        </authorList>
    </citation>
    <scope>NUCLEOTIDE SEQUENCE</scope>
    <source>
        <strain evidence="1">MA461A</strain>
    </source>
</reference>
<evidence type="ECO:0000313" key="2">
    <source>
        <dbReference type="Proteomes" id="UP000789920"/>
    </source>
</evidence>
<gene>
    <name evidence="1" type="ORF">RPERSI_LOCUS23637</name>
</gene>
<evidence type="ECO:0000313" key="1">
    <source>
        <dbReference type="EMBL" id="CAG8812885.1"/>
    </source>
</evidence>
<dbReference type="Proteomes" id="UP000789920">
    <property type="component" value="Unassembled WGS sequence"/>
</dbReference>
<comment type="caution">
    <text evidence="1">The sequence shown here is derived from an EMBL/GenBank/DDBJ whole genome shotgun (WGS) entry which is preliminary data.</text>
</comment>
<feature type="non-terminal residue" evidence="1">
    <location>
        <position position="1"/>
    </location>
</feature>
<organism evidence="1 2">
    <name type="scientific">Racocetra persica</name>
    <dbReference type="NCBI Taxonomy" id="160502"/>
    <lineage>
        <taxon>Eukaryota</taxon>
        <taxon>Fungi</taxon>
        <taxon>Fungi incertae sedis</taxon>
        <taxon>Mucoromycota</taxon>
        <taxon>Glomeromycotina</taxon>
        <taxon>Glomeromycetes</taxon>
        <taxon>Diversisporales</taxon>
        <taxon>Gigasporaceae</taxon>
        <taxon>Racocetra</taxon>
    </lineage>
</organism>
<name>A0ACA9RWK0_9GLOM</name>
<accession>A0ACA9RWK0</accession>
<proteinExistence type="predicted"/>
<keyword evidence="2" id="KW-1185">Reference proteome</keyword>
<sequence>TQKPIFIILCNELLRARQNSPNTQKKLLDDTEKRLNILFDALNNEEVSPNVIESLLTLVRDLESRNFPNAISIQVQLMTTKMDECGK</sequence>
<feature type="non-terminal residue" evidence="1">
    <location>
        <position position="87"/>
    </location>
</feature>